<dbReference type="EMBL" id="CAUYUJ010017573">
    <property type="protein sequence ID" value="CAK0875928.1"/>
    <property type="molecule type" value="Genomic_DNA"/>
</dbReference>
<comment type="caution">
    <text evidence="2">The sequence shown here is derived from an EMBL/GenBank/DDBJ whole genome shotgun (WGS) entry which is preliminary data.</text>
</comment>
<name>A0ABN9VR37_9DINO</name>
<accession>A0ABN9VR37</accession>
<proteinExistence type="predicted"/>
<sequence length="168" mass="17846">MGGAARAAPRRPRTLGAALWAAAAAAAAFATLRGAPHGAFVSAPTAAGASRRAVLALLPLAIPLGPDAARAAGVDDISQGSATPRTRRRAPKGELPKEIDSEGAVFDDWQRTEIISESTLVDPNDPKYKQLRILADMEKQQRKNEAYADMDQETKQQKICELLGRGCM</sequence>
<evidence type="ECO:0000313" key="2">
    <source>
        <dbReference type="EMBL" id="CAK0875928.1"/>
    </source>
</evidence>
<evidence type="ECO:0000256" key="1">
    <source>
        <dbReference type="SAM" id="MobiDB-lite"/>
    </source>
</evidence>
<keyword evidence="3" id="KW-1185">Reference proteome</keyword>
<feature type="compositionally biased region" description="Basic and acidic residues" evidence="1">
    <location>
        <begin position="91"/>
        <end position="100"/>
    </location>
</feature>
<protein>
    <submittedName>
        <fullName evidence="2">Uncharacterized protein</fullName>
    </submittedName>
</protein>
<dbReference type="Proteomes" id="UP001189429">
    <property type="component" value="Unassembled WGS sequence"/>
</dbReference>
<evidence type="ECO:0000313" key="3">
    <source>
        <dbReference type="Proteomes" id="UP001189429"/>
    </source>
</evidence>
<feature type="region of interest" description="Disordered" evidence="1">
    <location>
        <begin position="71"/>
        <end position="102"/>
    </location>
</feature>
<organism evidence="2 3">
    <name type="scientific">Prorocentrum cordatum</name>
    <dbReference type="NCBI Taxonomy" id="2364126"/>
    <lineage>
        <taxon>Eukaryota</taxon>
        <taxon>Sar</taxon>
        <taxon>Alveolata</taxon>
        <taxon>Dinophyceae</taxon>
        <taxon>Prorocentrales</taxon>
        <taxon>Prorocentraceae</taxon>
        <taxon>Prorocentrum</taxon>
    </lineage>
</organism>
<reference evidence="2" key="1">
    <citation type="submission" date="2023-10" db="EMBL/GenBank/DDBJ databases">
        <authorList>
            <person name="Chen Y."/>
            <person name="Shah S."/>
            <person name="Dougan E. K."/>
            <person name="Thang M."/>
            <person name="Chan C."/>
        </authorList>
    </citation>
    <scope>NUCLEOTIDE SEQUENCE [LARGE SCALE GENOMIC DNA]</scope>
</reference>
<gene>
    <name evidence="2" type="ORF">PCOR1329_LOCUS60472</name>
</gene>